<proteinExistence type="predicted"/>
<comment type="caution">
    <text evidence="2">The sequence shown here is derived from an EMBL/GenBank/DDBJ whole genome shotgun (WGS) entry which is preliminary data.</text>
</comment>
<organism evidence="2 3">
    <name type="scientific">Fictibacillus barbaricus</name>
    <dbReference type="NCBI Taxonomy" id="182136"/>
    <lineage>
        <taxon>Bacteria</taxon>
        <taxon>Bacillati</taxon>
        <taxon>Bacillota</taxon>
        <taxon>Bacilli</taxon>
        <taxon>Bacillales</taxon>
        <taxon>Fictibacillaceae</taxon>
        <taxon>Fictibacillus</taxon>
    </lineage>
</organism>
<reference evidence="2 3" key="1">
    <citation type="submission" date="2023-07" db="EMBL/GenBank/DDBJ databases">
        <title>Sorghum-associated microbial communities from plants grown in Nebraska, USA.</title>
        <authorList>
            <person name="Schachtman D."/>
        </authorList>
    </citation>
    <scope>NUCLEOTIDE SEQUENCE [LARGE SCALE GENOMIC DNA]</scope>
    <source>
        <strain evidence="2 3">BE211</strain>
    </source>
</reference>
<evidence type="ECO:0000313" key="3">
    <source>
        <dbReference type="Proteomes" id="UP001258181"/>
    </source>
</evidence>
<accession>A0ABU1U3G1</accession>
<feature type="chain" id="PRO_5047533160" description="Glycosyltransferase" evidence="1">
    <location>
        <begin position="26"/>
        <end position="215"/>
    </location>
</feature>
<dbReference type="Proteomes" id="UP001258181">
    <property type="component" value="Unassembled WGS sequence"/>
</dbReference>
<protein>
    <recommendedName>
        <fullName evidence="4">Glycosyltransferase</fullName>
    </recommendedName>
</protein>
<feature type="signal peptide" evidence="1">
    <location>
        <begin position="1"/>
        <end position="25"/>
    </location>
</feature>
<keyword evidence="1" id="KW-0732">Signal</keyword>
<dbReference type="EMBL" id="JAVDWA010000005">
    <property type="protein sequence ID" value="MDR7074003.1"/>
    <property type="molecule type" value="Genomic_DNA"/>
</dbReference>
<gene>
    <name evidence="2" type="ORF">J2X07_002993</name>
</gene>
<name>A0ABU1U3G1_9BACL</name>
<evidence type="ECO:0000256" key="1">
    <source>
        <dbReference type="SAM" id="SignalP"/>
    </source>
</evidence>
<keyword evidence="3" id="KW-1185">Reference proteome</keyword>
<evidence type="ECO:0000313" key="2">
    <source>
        <dbReference type="EMBL" id="MDR7074003.1"/>
    </source>
</evidence>
<sequence>MKNKMICMLMIFTISFPLLLTPVQAETQQRAQGQCFGQNAIDLYSEQRREWKNHVFWTKSYVVSALGDLKDKDATLKRLLQNQVDLGNTIKPFYGEAAGNQLSKLLTEHIVIAGKLVDALKKGDQASAQKLNADWYRNADDIAKFMSKINPNWKEKKMKDLLYMHLKLLTDQVAARLKGDWEGEIKAFDAGEKHILVLADTITNGIMKQFPRQFR</sequence>
<evidence type="ECO:0008006" key="4">
    <source>
        <dbReference type="Google" id="ProtNLM"/>
    </source>
</evidence>
<dbReference type="RefSeq" id="WP_310260237.1">
    <property type="nucleotide sequence ID" value="NZ_JAVDWA010000005.1"/>
</dbReference>